<evidence type="ECO:0008006" key="4">
    <source>
        <dbReference type="Google" id="ProtNLM"/>
    </source>
</evidence>
<feature type="region of interest" description="Disordered" evidence="1">
    <location>
        <begin position="269"/>
        <end position="308"/>
    </location>
</feature>
<dbReference type="EMBL" id="QOIP01000009">
    <property type="protein sequence ID" value="RLU19146.1"/>
    <property type="molecule type" value="Genomic_DNA"/>
</dbReference>
<evidence type="ECO:0000313" key="3">
    <source>
        <dbReference type="Proteomes" id="UP000279307"/>
    </source>
</evidence>
<evidence type="ECO:0000256" key="1">
    <source>
        <dbReference type="SAM" id="MobiDB-lite"/>
    </source>
</evidence>
<proteinExistence type="predicted"/>
<name>A0A3L8DFR6_OOCBI</name>
<dbReference type="OrthoDB" id="2134133at2759"/>
<evidence type="ECO:0000313" key="2">
    <source>
        <dbReference type="EMBL" id="RLU19146.1"/>
    </source>
</evidence>
<gene>
    <name evidence="2" type="ORF">DMN91_009504</name>
</gene>
<reference evidence="2 3" key="1">
    <citation type="journal article" date="2018" name="Genome Res.">
        <title>The genomic architecture and molecular evolution of ant odorant receptors.</title>
        <authorList>
            <person name="McKenzie S.K."/>
            <person name="Kronauer D.J.C."/>
        </authorList>
    </citation>
    <scope>NUCLEOTIDE SEQUENCE [LARGE SCALE GENOMIC DNA]</scope>
    <source>
        <strain evidence="2">Clonal line C1</strain>
    </source>
</reference>
<comment type="caution">
    <text evidence="2">The sequence shown here is derived from an EMBL/GenBank/DDBJ whole genome shotgun (WGS) entry which is preliminary data.</text>
</comment>
<dbReference type="Proteomes" id="UP000279307">
    <property type="component" value="Chromosome 9"/>
</dbReference>
<accession>A0A3L8DFR6</accession>
<sequence>MRRNSLRKSTLSPLAQKVKAPQHLLRLKDEEDGFDEQWSGRLRLPSLPRQKSWKDNDNILSNGNSATSSVSWSQEAEDVVTQKLEEQWATVERSFYEEDNQLPHGSVLDECVQWRTQIPYLRIIGRNPACVNDDSQRDLASAASDKRAKRFENLQDDKIFLEQNLSAKEEEDFTQYKLNKAKFEDVFDLLMEHVISELFSNEENEENEEHKTDSLCDSLSDTLTIVPAPINNNRNSSRSSKTNWTEEAISPNYIDNKSLSIRNRLLNTESSLQTTRNNANYQGTQKKQRNSVSATKPRDFGDVGNDNASKDELCMPHIGRNKLGTVFNEKIIVSPVPFAVSTRESFSTLKTIPVRFMNENMEVPFLQGSTRDFGSQGSARRSSALRNSHIHSAWQPPVCPTVWPKNVRLAPIDTSRLSNSKDRSLAASPGILYCSRKPLSPISQFRPSRSIIPRSAQATRYRCNSGFLEVQGKHIVPAQSSKINVLSAGWDYSPRVTKNKKKARTKEGT</sequence>
<feature type="compositionally biased region" description="Polar residues" evidence="1">
    <location>
        <begin position="269"/>
        <end position="294"/>
    </location>
</feature>
<protein>
    <recommendedName>
        <fullName evidence="4">DUF3719 domain-containing protein</fullName>
    </recommendedName>
</protein>
<organism evidence="2 3">
    <name type="scientific">Ooceraea biroi</name>
    <name type="common">Clonal raider ant</name>
    <name type="synonym">Cerapachys biroi</name>
    <dbReference type="NCBI Taxonomy" id="2015173"/>
    <lineage>
        <taxon>Eukaryota</taxon>
        <taxon>Metazoa</taxon>
        <taxon>Ecdysozoa</taxon>
        <taxon>Arthropoda</taxon>
        <taxon>Hexapoda</taxon>
        <taxon>Insecta</taxon>
        <taxon>Pterygota</taxon>
        <taxon>Neoptera</taxon>
        <taxon>Endopterygota</taxon>
        <taxon>Hymenoptera</taxon>
        <taxon>Apocrita</taxon>
        <taxon>Aculeata</taxon>
        <taxon>Formicoidea</taxon>
        <taxon>Formicidae</taxon>
        <taxon>Dorylinae</taxon>
        <taxon>Ooceraea</taxon>
    </lineage>
</organism>
<dbReference type="AlphaFoldDB" id="A0A3L8DFR6"/>